<reference evidence="1" key="1">
    <citation type="submission" date="2023-05" db="EMBL/GenBank/DDBJ databases">
        <authorList>
            <consortium name="ELIXIR-Norway"/>
        </authorList>
    </citation>
    <scope>NUCLEOTIDE SEQUENCE</scope>
</reference>
<sequence>MVPSLAWSDLHPTSSQPKGPPHISVDVSPLPGSTPRVTPLLHPTDFTLSLFLVPLYAIYTSVGFPHNSVGKESVCNAGDPGLISGLGRSPGEGIGYPLQYSWASLVAQLVKNRPAIRETWVRSLCWEIQPFPGEGKGYPLQYSGLENYTDCVVHGVSKSRTRLNDFHFQACYFRCGLREASSLI</sequence>
<name>A0AC59Y884_RANTA</name>
<protein>
    <submittedName>
        <fullName evidence="1">Uncharacterized protein</fullName>
    </submittedName>
</protein>
<evidence type="ECO:0000313" key="2">
    <source>
        <dbReference type="Proteomes" id="UP001162501"/>
    </source>
</evidence>
<dbReference type="EMBL" id="OX596095">
    <property type="protein sequence ID" value="CAM9474555.1"/>
    <property type="molecule type" value="Genomic_DNA"/>
</dbReference>
<accession>A0AC59Y884</accession>
<reference evidence="1" key="2">
    <citation type="submission" date="2025-03" db="EMBL/GenBank/DDBJ databases">
        <authorList>
            <consortium name="ELIXIR-Norway"/>
            <consortium name="Elixir Norway"/>
        </authorList>
    </citation>
    <scope>NUCLEOTIDE SEQUENCE</scope>
</reference>
<organism evidence="1 2">
    <name type="scientific">Rangifer tarandus platyrhynchus</name>
    <name type="common">Svalbard reindeer</name>
    <dbReference type="NCBI Taxonomy" id="3082113"/>
    <lineage>
        <taxon>Eukaryota</taxon>
        <taxon>Metazoa</taxon>
        <taxon>Chordata</taxon>
        <taxon>Craniata</taxon>
        <taxon>Vertebrata</taxon>
        <taxon>Euteleostomi</taxon>
        <taxon>Mammalia</taxon>
        <taxon>Eutheria</taxon>
        <taxon>Laurasiatheria</taxon>
        <taxon>Artiodactyla</taxon>
        <taxon>Ruminantia</taxon>
        <taxon>Pecora</taxon>
        <taxon>Cervidae</taxon>
        <taxon>Odocoileinae</taxon>
        <taxon>Rangifer</taxon>
    </lineage>
</organism>
<evidence type="ECO:0000313" key="1">
    <source>
        <dbReference type="EMBL" id="CAM9474555.1"/>
    </source>
</evidence>
<proteinExistence type="predicted"/>
<gene>
    <name evidence="1" type="ORF">MRATA1EN22A_LOCUS3017</name>
</gene>
<dbReference type="Proteomes" id="UP001162501">
    <property type="component" value="Chromosome 11"/>
</dbReference>